<feature type="domain" description="ABC-2 type transporter transmembrane" evidence="6">
    <location>
        <begin position="4"/>
        <end position="212"/>
    </location>
</feature>
<dbReference type="RefSeq" id="WP_172247403.1">
    <property type="nucleotide sequence ID" value="NZ_BMDD01000002.1"/>
</dbReference>
<gene>
    <name evidence="7" type="ORF">GCM10007362_22530</name>
</gene>
<feature type="transmembrane region" description="Helical" evidence="5">
    <location>
        <begin position="136"/>
        <end position="155"/>
    </location>
</feature>
<organism evidence="7 8">
    <name type="scientific">Saccharibacillus endophyticus</name>
    <dbReference type="NCBI Taxonomy" id="2060666"/>
    <lineage>
        <taxon>Bacteria</taxon>
        <taxon>Bacillati</taxon>
        <taxon>Bacillota</taxon>
        <taxon>Bacilli</taxon>
        <taxon>Bacillales</taxon>
        <taxon>Paenibacillaceae</taxon>
        <taxon>Saccharibacillus</taxon>
    </lineage>
</organism>
<protein>
    <recommendedName>
        <fullName evidence="6">ABC-2 type transporter transmembrane domain-containing protein</fullName>
    </recommendedName>
</protein>
<sequence length="252" mass="27751">MDNLIALSGYQIKLLMRNAKSLILGFSLPIAMFFIFSNLLAGYKVDGNIPLTDLLVPAYIPIIIVNGVLVIYGQTFMLYKEQGNLLKFKLLGISGLTVSSGLYIATFLFQIAASMLLMAFAAVAKGVVIPYESLPNIAAAFLLINVYQFALTYFLTSLINKSVTYQGVSQLVFYYQIFLGGLTFPPEMFPSFLREFVYIFNPIVYGLEMMRGLWSGTGNLLDYGKEAAILIVVSAVFVGAGIMVQKKFGKIA</sequence>
<name>A0ABQ1ZT83_9BACL</name>
<keyword evidence="4 5" id="KW-0472">Membrane</keyword>
<dbReference type="InterPro" id="IPR051784">
    <property type="entry name" value="Nod_factor_ABC_transporter"/>
</dbReference>
<feature type="transmembrane region" description="Helical" evidence="5">
    <location>
        <begin position="227"/>
        <end position="244"/>
    </location>
</feature>
<comment type="subcellular location">
    <subcellularLocation>
        <location evidence="1">Membrane</location>
        <topology evidence="1">Multi-pass membrane protein</topology>
    </subcellularLocation>
</comment>
<dbReference type="InterPro" id="IPR013525">
    <property type="entry name" value="ABC2_TM"/>
</dbReference>
<feature type="transmembrane region" description="Helical" evidence="5">
    <location>
        <begin position="100"/>
        <end position="124"/>
    </location>
</feature>
<evidence type="ECO:0000256" key="5">
    <source>
        <dbReference type="SAM" id="Phobius"/>
    </source>
</evidence>
<accession>A0ABQ1ZT83</accession>
<evidence type="ECO:0000313" key="7">
    <source>
        <dbReference type="EMBL" id="GGH77972.1"/>
    </source>
</evidence>
<keyword evidence="2 5" id="KW-0812">Transmembrane</keyword>
<comment type="caution">
    <text evidence="7">The sequence shown here is derived from an EMBL/GenBank/DDBJ whole genome shotgun (WGS) entry which is preliminary data.</text>
</comment>
<feature type="transmembrane region" description="Helical" evidence="5">
    <location>
        <begin position="58"/>
        <end position="79"/>
    </location>
</feature>
<evidence type="ECO:0000256" key="2">
    <source>
        <dbReference type="ARBA" id="ARBA00022692"/>
    </source>
</evidence>
<keyword evidence="3 5" id="KW-1133">Transmembrane helix</keyword>
<proteinExistence type="predicted"/>
<keyword evidence="8" id="KW-1185">Reference proteome</keyword>
<dbReference type="Pfam" id="PF01061">
    <property type="entry name" value="ABC2_membrane"/>
    <property type="match status" value="1"/>
</dbReference>
<reference evidence="8" key="1">
    <citation type="journal article" date="2019" name="Int. J. Syst. Evol. Microbiol.">
        <title>The Global Catalogue of Microorganisms (GCM) 10K type strain sequencing project: providing services to taxonomists for standard genome sequencing and annotation.</title>
        <authorList>
            <consortium name="The Broad Institute Genomics Platform"/>
            <consortium name="The Broad Institute Genome Sequencing Center for Infectious Disease"/>
            <person name="Wu L."/>
            <person name="Ma J."/>
        </authorList>
    </citation>
    <scope>NUCLEOTIDE SEQUENCE [LARGE SCALE GENOMIC DNA]</scope>
    <source>
        <strain evidence="8">CCM 8702</strain>
    </source>
</reference>
<evidence type="ECO:0000259" key="6">
    <source>
        <dbReference type="Pfam" id="PF01061"/>
    </source>
</evidence>
<dbReference type="PANTHER" id="PTHR43229:SF2">
    <property type="entry name" value="NODULATION PROTEIN J"/>
    <property type="match status" value="1"/>
</dbReference>
<dbReference type="EMBL" id="BMDD01000002">
    <property type="protein sequence ID" value="GGH77972.1"/>
    <property type="molecule type" value="Genomic_DNA"/>
</dbReference>
<evidence type="ECO:0000256" key="1">
    <source>
        <dbReference type="ARBA" id="ARBA00004141"/>
    </source>
</evidence>
<dbReference type="PANTHER" id="PTHR43229">
    <property type="entry name" value="NODULATION PROTEIN J"/>
    <property type="match status" value="1"/>
</dbReference>
<dbReference type="Proteomes" id="UP000605427">
    <property type="component" value="Unassembled WGS sequence"/>
</dbReference>
<evidence type="ECO:0000313" key="8">
    <source>
        <dbReference type="Proteomes" id="UP000605427"/>
    </source>
</evidence>
<feature type="transmembrane region" description="Helical" evidence="5">
    <location>
        <begin position="21"/>
        <end position="43"/>
    </location>
</feature>
<feature type="transmembrane region" description="Helical" evidence="5">
    <location>
        <begin position="167"/>
        <end position="184"/>
    </location>
</feature>
<evidence type="ECO:0000256" key="4">
    <source>
        <dbReference type="ARBA" id="ARBA00023136"/>
    </source>
</evidence>
<evidence type="ECO:0000256" key="3">
    <source>
        <dbReference type="ARBA" id="ARBA00022989"/>
    </source>
</evidence>